<dbReference type="AlphaFoldDB" id="A0A3V3U5T0"/>
<evidence type="ECO:0000256" key="1">
    <source>
        <dbReference type="SAM" id="MobiDB-lite"/>
    </source>
</evidence>
<proteinExistence type="predicted"/>
<protein>
    <submittedName>
        <fullName evidence="2">Uncharacterized protein</fullName>
    </submittedName>
</protein>
<comment type="caution">
    <text evidence="2">The sequence shown here is derived from an EMBL/GenBank/DDBJ whole genome shotgun (WGS) entry which is preliminary data.</text>
</comment>
<evidence type="ECO:0000313" key="2">
    <source>
        <dbReference type="EMBL" id="EBV2394242.1"/>
    </source>
</evidence>
<dbReference type="EMBL" id="AAHEPM010000001">
    <property type="protein sequence ID" value="EBV2394242.1"/>
    <property type="molecule type" value="Genomic_DNA"/>
</dbReference>
<organism evidence="2">
    <name type="scientific">Salmonella enterica subsp. enterica serovar Havana</name>
    <dbReference type="NCBI Taxonomy" id="179997"/>
    <lineage>
        <taxon>Bacteria</taxon>
        <taxon>Pseudomonadati</taxon>
        <taxon>Pseudomonadota</taxon>
        <taxon>Gammaproteobacteria</taxon>
        <taxon>Enterobacterales</taxon>
        <taxon>Enterobacteriaceae</taxon>
        <taxon>Salmonella</taxon>
    </lineage>
</organism>
<gene>
    <name evidence="2" type="ORF">DN323_01100</name>
</gene>
<feature type="compositionally biased region" description="Polar residues" evidence="1">
    <location>
        <begin position="37"/>
        <end position="58"/>
    </location>
</feature>
<reference evidence="2" key="1">
    <citation type="submission" date="2018-06" db="EMBL/GenBank/DDBJ databases">
        <authorList>
            <person name="Ashton P.M."/>
            <person name="Dallman T."/>
            <person name="Nair S."/>
            <person name="De Pinna E."/>
            <person name="Peters T."/>
            <person name="Grant K."/>
        </authorList>
    </citation>
    <scope>NUCLEOTIDE SEQUENCE</scope>
    <source>
        <strain evidence="2">288881</strain>
    </source>
</reference>
<sequence length="76" mass="8888">MNNHSKQKQKKLPWEETDGQVLRRLFGEMKSRRVATKSQKLAQSHHLTAQRQDYSISPTMAPRLREALERAKSQQS</sequence>
<feature type="region of interest" description="Disordered" evidence="1">
    <location>
        <begin position="37"/>
        <end position="60"/>
    </location>
</feature>
<name>A0A3V3U5T0_SALET</name>
<accession>A0A3V3U5T0</accession>